<organism evidence="5 6">
    <name type="scientific">Ferrimonas sediminum</name>
    <dbReference type="NCBI Taxonomy" id="718193"/>
    <lineage>
        <taxon>Bacteria</taxon>
        <taxon>Pseudomonadati</taxon>
        <taxon>Pseudomonadota</taxon>
        <taxon>Gammaproteobacteria</taxon>
        <taxon>Alteromonadales</taxon>
        <taxon>Ferrimonadaceae</taxon>
        <taxon>Ferrimonas</taxon>
    </lineage>
</organism>
<evidence type="ECO:0000313" key="5">
    <source>
        <dbReference type="EMBL" id="SDI98512.1"/>
    </source>
</evidence>
<dbReference type="GO" id="GO:0003729">
    <property type="term" value="F:mRNA binding"/>
    <property type="evidence" value="ECO:0007669"/>
    <property type="project" value="TreeGrafter"/>
</dbReference>
<dbReference type="PANTHER" id="PTHR12789">
    <property type="entry name" value="DENSITY-REGULATED PROTEIN HOMOLOG"/>
    <property type="match status" value="1"/>
</dbReference>
<dbReference type="AlphaFoldDB" id="A0A1G8Q189"/>
<dbReference type="Gene3D" id="3.30.780.10">
    <property type="entry name" value="SUI1-like domain"/>
    <property type="match status" value="1"/>
</dbReference>
<reference evidence="6" key="1">
    <citation type="submission" date="2016-10" db="EMBL/GenBank/DDBJ databases">
        <authorList>
            <person name="Varghese N."/>
            <person name="Submissions S."/>
        </authorList>
    </citation>
    <scope>NUCLEOTIDE SEQUENCE [LARGE SCALE GENOMIC DNA]</scope>
    <source>
        <strain evidence="6">DSM 23317</strain>
    </source>
</reference>
<keyword evidence="2" id="KW-0810">Translation regulation</keyword>
<dbReference type="InterPro" id="IPR050318">
    <property type="entry name" value="DENR/SUI1_TIF"/>
</dbReference>
<dbReference type="CDD" id="cd11567">
    <property type="entry name" value="YciH_like"/>
    <property type="match status" value="1"/>
</dbReference>
<feature type="domain" description="SUI1" evidence="4">
    <location>
        <begin position="41"/>
        <end position="101"/>
    </location>
</feature>
<dbReference type="InterPro" id="IPR005872">
    <property type="entry name" value="SUI1_arc_bac"/>
</dbReference>
<dbReference type="InterPro" id="IPR036877">
    <property type="entry name" value="SUI1_dom_sf"/>
</dbReference>
<evidence type="ECO:0000259" key="4">
    <source>
        <dbReference type="PROSITE" id="PS50296"/>
    </source>
</evidence>
<dbReference type="GO" id="GO:0001731">
    <property type="term" value="P:formation of translation preinitiation complex"/>
    <property type="evidence" value="ECO:0007669"/>
    <property type="project" value="TreeGrafter"/>
</dbReference>
<dbReference type="GO" id="GO:0003743">
    <property type="term" value="F:translation initiation factor activity"/>
    <property type="evidence" value="ECO:0007669"/>
    <property type="project" value="UniProtKB-KW"/>
</dbReference>
<name>A0A1G8Q189_9GAMM</name>
<dbReference type="FunFam" id="3.30.780.10:FF:000002">
    <property type="entry name" value="Stress response translation initiation inhibitor"/>
    <property type="match status" value="1"/>
</dbReference>
<dbReference type="EMBL" id="FNEM01000004">
    <property type="protein sequence ID" value="SDI98512.1"/>
    <property type="molecule type" value="Genomic_DNA"/>
</dbReference>
<comment type="similarity">
    <text evidence="1">Belongs to the SUI1 family.</text>
</comment>
<dbReference type="PROSITE" id="PS50296">
    <property type="entry name" value="SUI1"/>
    <property type="match status" value="1"/>
</dbReference>
<dbReference type="Pfam" id="PF01253">
    <property type="entry name" value="SUI1"/>
    <property type="match status" value="1"/>
</dbReference>
<proteinExistence type="inferred from homology"/>
<keyword evidence="3" id="KW-0648">Protein biosynthesis</keyword>
<accession>A0A1G8Q189</accession>
<dbReference type="NCBIfam" id="NF006536">
    <property type="entry name" value="PRK09019.1"/>
    <property type="match status" value="1"/>
</dbReference>
<dbReference type="RefSeq" id="WP_176819219.1">
    <property type="nucleotide sequence ID" value="NZ_FNEM01000004.1"/>
</dbReference>
<evidence type="ECO:0000313" key="6">
    <source>
        <dbReference type="Proteomes" id="UP000199527"/>
    </source>
</evidence>
<dbReference type="NCBIfam" id="TIGR01158">
    <property type="entry name" value="SUI1_rel"/>
    <property type="match status" value="1"/>
</dbReference>
<dbReference type="SUPFAM" id="SSF55159">
    <property type="entry name" value="eIF1-like"/>
    <property type="match status" value="1"/>
</dbReference>
<dbReference type="PANTHER" id="PTHR12789:SF0">
    <property type="entry name" value="DENSITY-REGULATED PROTEIN"/>
    <property type="match status" value="1"/>
</dbReference>
<dbReference type="GO" id="GO:0002188">
    <property type="term" value="P:translation reinitiation"/>
    <property type="evidence" value="ECO:0007669"/>
    <property type="project" value="TreeGrafter"/>
</dbReference>
<gene>
    <name evidence="5" type="ORF">SAMN04488540_104157</name>
</gene>
<sequence>MISNQDSQLVYSTDIGRIDQEQTKTAPPAGDGWVRIHLDRKGRKGKGMMIVKGLGLEDKKLKKLAATLKKKLGVGGAVKEFDIEIQGDKREQLKQLLEQQGFKVKLAGG</sequence>
<dbReference type="PIRSF" id="PIRSF037511">
    <property type="entry name" value="Transl_init_SUI1_pro"/>
    <property type="match status" value="1"/>
</dbReference>
<protein>
    <submittedName>
        <fullName evidence="5">Translation initiation factor 1 (eIF-1/SUI1)</fullName>
    </submittedName>
</protein>
<keyword evidence="6" id="KW-1185">Reference proteome</keyword>
<dbReference type="GO" id="GO:0006417">
    <property type="term" value="P:regulation of translation"/>
    <property type="evidence" value="ECO:0007669"/>
    <property type="project" value="UniProtKB-KW"/>
</dbReference>
<evidence type="ECO:0000256" key="2">
    <source>
        <dbReference type="ARBA" id="ARBA00022845"/>
    </source>
</evidence>
<evidence type="ECO:0000256" key="1">
    <source>
        <dbReference type="ARBA" id="ARBA00005422"/>
    </source>
</evidence>
<keyword evidence="5" id="KW-0396">Initiation factor</keyword>
<dbReference type="Proteomes" id="UP000199527">
    <property type="component" value="Unassembled WGS sequence"/>
</dbReference>
<evidence type="ECO:0000256" key="3">
    <source>
        <dbReference type="ARBA" id="ARBA00022917"/>
    </source>
</evidence>
<dbReference type="InterPro" id="IPR001950">
    <property type="entry name" value="SUI1"/>
</dbReference>